<dbReference type="Pfam" id="PF02518">
    <property type="entry name" value="HATPase_c"/>
    <property type="match status" value="1"/>
</dbReference>
<dbReference type="PRINTS" id="PR00344">
    <property type="entry name" value="BCTRLSENSOR"/>
</dbReference>
<evidence type="ECO:0000313" key="11">
    <source>
        <dbReference type="EMBL" id="RDY28197.1"/>
    </source>
</evidence>
<dbReference type="Pfam" id="PF00512">
    <property type="entry name" value="HisKA"/>
    <property type="match status" value="1"/>
</dbReference>
<dbReference type="Gene3D" id="1.10.287.130">
    <property type="match status" value="1"/>
</dbReference>
<dbReference type="EC" id="2.7.13.3" evidence="2"/>
<proteinExistence type="predicted"/>
<dbReference type="InterPro" id="IPR005467">
    <property type="entry name" value="His_kinase_dom"/>
</dbReference>
<feature type="transmembrane region" description="Helical" evidence="9">
    <location>
        <begin position="777"/>
        <end position="799"/>
    </location>
</feature>
<dbReference type="Proteomes" id="UP000215694">
    <property type="component" value="Unassembled WGS sequence"/>
</dbReference>
<keyword evidence="4" id="KW-0808">Transferase</keyword>
<dbReference type="InterPro" id="IPR013783">
    <property type="entry name" value="Ig-like_fold"/>
</dbReference>
<dbReference type="CDD" id="cd00082">
    <property type="entry name" value="HisKA"/>
    <property type="match status" value="1"/>
</dbReference>
<evidence type="ECO:0000256" key="6">
    <source>
        <dbReference type="ARBA" id="ARBA00022777"/>
    </source>
</evidence>
<dbReference type="PANTHER" id="PTHR43547">
    <property type="entry name" value="TWO-COMPONENT HISTIDINE KINASE"/>
    <property type="match status" value="1"/>
</dbReference>
<comment type="catalytic activity">
    <reaction evidence="1">
        <text>ATP + protein L-histidine = ADP + protein N-phospho-L-histidine.</text>
        <dbReference type="EC" id="2.7.13.3"/>
    </reaction>
</comment>
<protein>
    <recommendedName>
        <fullName evidence="2">histidine kinase</fullName>
        <ecNumber evidence="2">2.7.13.3</ecNumber>
    </recommendedName>
</protein>
<dbReference type="EMBL" id="NOJY02000008">
    <property type="protein sequence ID" value="RDY28197.1"/>
    <property type="molecule type" value="Genomic_DNA"/>
</dbReference>
<dbReference type="SUPFAM" id="SSF63829">
    <property type="entry name" value="Calcium-dependent phosphotriesterase"/>
    <property type="match status" value="4"/>
</dbReference>
<dbReference type="SUPFAM" id="SSF47384">
    <property type="entry name" value="Homodimeric domain of signal transducing histidine kinase"/>
    <property type="match status" value="1"/>
</dbReference>
<keyword evidence="6 11" id="KW-0418">Kinase</keyword>
<comment type="caution">
    <text evidence="11">The sequence shown here is derived from an EMBL/GenBank/DDBJ whole genome shotgun (WGS) entry which is preliminary data.</text>
</comment>
<evidence type="ECO:0000313" key="12">
    <source>
        <dbReference type="Proteomes" id="UP000215694"/>
    </source>
</evidence>
<dbReference type="Gene3D" id="2.60.40.10">
    <property type="entry name" value="Immunoglobulins"/>
    <property type="match status" value="1"/>
</dbReference>
<keyword evidence="9" id="KW-1133">Transmembrane helix</keyword>
<evidence type="ECO:0000256" key="1">
    <source>
        <dbReference type="ARBA" id="ARBA00000085"/>
    </source>
</evidence>
<evidence type="ECO:0000256" key="9">
    <source>
        <dbReference type="SAM" id="Phobius"/>
    </source>
</evidence>
<evidence type="ECO:0000256" key="3">
    <source>
        <dbReference type="ARBA" id="ARBA00022553"/>
    </source>
</evidence>
<dbReference type="OrthoDB" id="9813394at2"/>
<evidence type="ECO:0000256" key="8">
    <source>
        <dbReference type="ARBA" id="ARBA00023012"/>
    </source>
</evidence>
<dbReference type="Pfam" id="PF07495">
    <property type="entry name" value="Y_Y_Y"/>
    <property type="match status" value="1"/>
</dbReference>
<dbReference type="SMART" id="SM00388">
    <property type="entry name" value="HisKA"/>
    <property type="match status" value="1"/>
</dbReference>
<keyword evidence="9" id="KW-0812">Transmembrane</keyword>
<evidence type="ECO:0000256" key="2">
    <source>
        <dbReference type="ARBA" id="ARBA00012438"/>
    </source>
</evidence>
<dbReference type="InterPro" id="IPR036097">
    <property type="entry name" value="HisK_dim/P_sf"/>
</dbReference>
<dbReference type="Pfam" id="PF07494">
    <property type="entry name" value="Reg_prop"/>
    <property type="match status" value="9"/>
</dbReference>
<evidence type="ECO:0000256" key="4">
    <source>
        <dbReference type="ARBA" id="ARBA00022679"/>
    </source>
</evidence>
<dbReference type="PROSITE" id="PS50109">
    <property type="entry name" value="HIS_KIN"/>
    <property type="match status" value="1"/>
</dbReference>
<feature type="transmembrane region" description="Helical" evidence="9">
    <location>
        <begin position="12"/>
        <end position="30"/>
    </location>
</feature>
<evidence type="ECO:0000256" key="7">
    <source>
        <dbReference type="ARBA" id="ARBA00022840"/>
    </source>
</evidence>
<keyword evidence="5" id="KW-0547">Nucleotide-binding</keyword>
<dbReference type="SMART" id="SM00387">
    <property type="entry name" value="HATPase_c"/>
    <property type="match status" value="1"/>
</dbReference>
<dbReference type="GO" id="GO:0000155">
    <property type="term" value="F:phosphorelay sensor kinase activity"/>
    <property type="evidence" value="ECO:0007669"/>
    <property type="project" value="InterPro"/>
</dbReference>
<keyword evidence="8" id="KW-0902">Two-component regulatory system</keyword>
<dbReference type="SUPFAM" id="SSF55874">
    <property type="entry name" value="ATPase domain of HSP90 chaperone/DNA topoisomerase II/histidine kinase"/>
    <property type="match status" value="1"/>
</dbReference>
<dbReference type="InterPro" id="IPR036890">
    <property type="entry name" value="HATPase_C_sf"/>
</dbReference>
<dbReference type="InterPro" id="IPR015943">
    <property type="entry name" value="WD40/YVTN_repeat-like_dom_sf"/>
</dbReference>
<keyword evidence="3" id="KW-0597">Phosphoprotein</keyword>
<dbReference type="InterPro" id="IPR004358">
    <property type="entry name" value="Sig_transdc_His_kin-like_C"/>
</dbReference>
<dbReference type="Gene3D" id="3.30.565.10">
    <property type="entry name" value="Histidine kinase-like ATPase, C-terminal domain"/>
    <property type="match status" value="1"/>
</dbReference>
<dbReference type="FunFam" id="3.30.565.10:FF:000037">
    <property type="entry name" value="Hybrid sensor histidine kinase/response regulator"/>
    <property type="match status" value="1"/>
</dbReference>
<dbReference type="Gene3D" id="2.130.10.10">
    <property type="entry name" value="YVTN repeat-like/Quinoprotein amine dehydrogenase"/>
    <property type="match status" value="2"/>
</dbReference>
<keyword evidence="9" id="KW-0472">Membrane</keyword>
<organism evidence="11 12">
    <name type="scientific">Romboutsia weinsteinii</name>
    <dbReference type="NCBI Taxonomy" id="2020949"/>
    <lineage>
        <taxon>Bacteria</taxon>
        <taxon>Bacillati</taxon>
        <taxon>Bacillota</taxon>
        <taxon>Clostridia</taxon>
        <taxon>Peptostreptococcales</taxon>
        <taxon>Peptostreptococcaceae</taxon>
        <taxon>Romboutsia</taxon>
    </lineage>
</organism>
<reference evidence="11 12" key="1">
    <citation type="journal article" date="2017" name="Genome Announc.">
        <title>Draft Genome Sequence of Romboutsia weinsteinii sp. nov. Strain CCRI-19649(T) Isolated from Surface Water.</title>
        <authorList>
            <person name="Maheux A.F."/>
            <person name="Boudreau D.K."/>
            <person name="Berube E."/>
            <person name="Boissinot M."/>
            <person name="Cantin P."/>
            <person name="Raymond F."/>
            <person name="Corbeil J."/>
            <person name="Omar R.F."/>
            <person name="Bergeron M.G."/>
        </authorList>
    </citation>
    <scope>NUCLEOTIDE SEQUENCE [LARGE SCALE GENOMIC DNA]</scope>
    <source>
        <strain evidence="11 12">CCRI-19649</strain>
    </source>
</reference>
<dbReference type="RefSeq" id="WP_094369432.1">
    <property type="nucleotide sequence ID" value="NZ_NOJY02000008.1"/>
</dbReference>
<dbReference type="InterPro" id="IPR003594">
    <property type="entry name" value="HATPase_dom"/>
</dbReference>
<evidence type="ECO:0000259" key="10">
    <source>
        <dbReference type="PROSITE" id="PS50109"/>
    </source>
</evidence>
<dbReference type="InterPro" id="IPR011123">
    <property type="entry name" value="Y_Y_Y"/>
</dbReference>
<feature type="domain" description="Histidine kinase" evidence="10">
    <location>
        <begin position="845"/>
        <end position="1067"/>
    </location>
</feature>
<keyword evidence="7" id="KW-0067">ATP-binding</keyword>
<name>A0A371J6A0_9FIRM</name>
<dbReference type="InterPro" id="IPR003661">
    <property type="entry name" value="HisK_dim/P_dom"/>
</dbReference>
<dbReference type="AlphaFoldDB" id="A0A371J6A0"/>
<dbReference type="GO" id="GO:0005524">
    <property type="term" value="F:ATP binding"/>
    <property type="evidence" value="ECO:0007669"/>
    <property type="project" value="UniProtKB-KW"/>
</dbReference>
<accession>A0A371J6A0</accession>
<dbReference type="InterPro" id="IPR011110">
    <property type="entry name" value="Reg_prop"/>
</dbReference>
<sequence length="1075" mass="121981">MKGRNMFINKRLNKFIVGILLNVSIFVLVGDKSYAKQKNLTFNNINIEHGISQSTIEVIFQDSKGYIWLGTNDGLNRYNGYDFKIYNYEEDQNSISHNGITDITEDEEGNIWVATVQGVSKINPDTDQINSYTEYNSRIKEDSTSEILTTQNDKVLVGTYEGLNIYNEKTDRFDTVLDEDDGILSNVIYAVEEDKYGNIWIGTELGVNKVSKDFEVLETYPISVTENSLGESEVYVLYCDDESDLVWAGTDSSGVFKIDTKIKNITGYRNNPMDKKSIPSNQIGAIMRDREGNLWIGTTDGLATYNEQNDNFDIYKNKIYDKNSLVYDDVRSLIEDREGVIWVGTYSGISIFDTKSSITHYNAGPDDDYLLNENMIHGVYEDNEGYIWVGTKSKGVNIIDRKNMTSTYIDTENNITMSSNSINDITGYEDFIFIATDNGLIKIDKKSKNIKNYNLEDGIINEKIKDILVDDKGYLWLGTTNGLSILNIETDEVIDMSKHITEGAYVRHIYQDSYGNYYLGLLKDGGLCVINTNENYIKYYKNIKGDKNSISSNRIRYINGDSEGNIWIGTSYGLNKLDPKTEKFNRYTTKDKIANNTIYGVLIDDDDNIWISTNKGISKINPKDNTINNLSVTDGLQGNEFNGNASFKSNSGELFFGGTNGLNSFYPGEINNVGSKSKILFDGFEVNNREYSNIQGLKLDKKTDTLKIKFFTPIYSSNKNYSYEYKLIGTSSATSTTKENYVIYNDLRPGNYIFEVSALDSRGYISDKASVSFSIEYPFWISPAAFIIYMILIALFIIIQKNKVKTLDQLVRKRTEKLEEEMERNVVLFNKNIKLEENKNKYLVNLSHELRTPLNVISSTNQLILGLIKKNTPIKEEKLIHYIDISQRNSNRLLNLVNNIVDGTKLQNDMYVINLKEVDIVYLVEETALTLTDYVKSKNIELIIDPEIEEKIIWCDHNDIERCVINLVGNAVKFTAEGGSITISIKDLDDKVMISVLDTGIGIDEKYHKVIFDRFNQVVDLDNEVKCGSGLGLTITNQIVKLHKGEISVESKPGEGSKFIIILPVNLNLENITDK</sequence>
<keyword evidence="12" id="KW-1185">Reference proteome</keyword>
<evidence type="ECO:0000256" key="5">
    <source>
        <dbReference type="ARBA" id="ARBA00022741"/>
    </source>
</evidence>
<gene>
    <name evidence="11" type="ORF">CHL78_006310</name>
</gene>
<dbReference type="PANTHER" id="PTHR43547:SF2">
    <property type="entry name" value="HYBRID SIGNAL TRANSDUCTION HISTIDINE KINASE C"/>
    <property type="match status" value="1"/>
</dbReference>